<evidence type="ECO:0000256" key="11">
    <source>
        <dbReference type="PIRSR" id="PIRSR619791-2"/>
    </source>
</evidence>
<dbReference type="CDD" id="cd20612">
    <property type="entry name" value="CYP_LDS-like_C"/>
    <property type="match status" value="1"/>
</dbReference>
<evidence type="ECO:0000313" key="12">
    <source>
        <dbReference type="EMBL" id="KDB27163.1"/>
    </source>
</evidence>
<comment type="catalytic activity">
    <reaction evidence="1">
        <text>(9Z,12Z)-octadecadienoate + O2 = (8R,9Z,12Z)-8-hydroperoxyoctadeca-9,12-dienoate</text>
        <dbReference type="Rhea" id="RHEA:25395"/>
        <dbReference type="ChEBI" id="CHEBI:15379"/>
        <dbReference type="ChEBI" id="CHEBI:30245"/>
        <dbReference type="ChEBI" id="CHEBI:58659"/>
        <dbReference type="EC" id="1.13.11.60"/>
    </reaction>
</comment>
<evidence type="ECO:0000256" key="4">
    <source>
        <dbReference type="ARBA" id="ARBA00022559"/>
    </source>
</evidence>
<dbReference type="PROSITE" id="PS50292">
    <property type="entry name" value="PEROXIDASE_3"/>
    <property type="match status" value="1"/>
</dbReference>
<evidence type="ECO:0000256" key="3">
    <source>
        <dbReference type="ARBA" id="ARBA00013239"/>
    </source>
</evidence>
<evidence type="ECO:0000256" key="9">
    <source>
        <dbReference type="ARBA" id="ARBA00023004"/>
    </source>
</evidence>
<accession>A0A059JHM8</accession>
<dbReference type="Gene3D" id="1.10.640.10">
    <property type="entry name" value="Haem peroxidase domain superfamily, animal type"/>
    <property type="match status" value="1"/>
</dbReference>
<evidence type="ECO:0000256" key="6">
    <source>
        <dbReference type="ARBA" id="ARBA00022723"/>
    </source>
</evidence>
<dbReference type="InterPro" id="IPR010255">
    <property type="entry name" value="Haem_peroxidase_sf"/>
</dbReference>
<comment type="subunit">
    <text evidence="2">Homotetramer.</text>
</comment>
<dbReference type="SUPFAM" id="SSF48264">
    <property type="entry name" value="Cytochrome P450"/>
    <property type="match status" value="1"/>
</dbReference>
<dbReference type="InterPro" id="IPR050783">
    <property type="entry name" value="Oxylipin_biosynth_metab"/>
</dbReference>
<evidence type="ECO:0000313" key="13">
    <source>
        <dbReference type="Proteomes" id="UP000024533"/>
    </source>
</evidence>
<dbReference type="OrthoDB" id="823504at2759"/>
<keyword evidence="5 11" id="KW-0349">Heme</keyword>
<gene>
    <name evidence="12" type="ORF">H109_01034</name>
</gene>
<feature type="binding site" description="axial binding residue" evidence="11">
    <location>
        <position position="378"/>
    </location>
    <ligand>
        <name>heme b</name>
        <dbReference type="ChEBI" id="CHEBI:60344"/>
    </ligand>
    <ligandPart>
        <name>Fe</name>
        <dbReference type="ChEBI" id="CHEBI:18248"/>
    </ligandPart>
</feature>
<dbReference type="GO" id="GO:0016853">
    <property type="term" value="F:isomerase activity"/>
    <property type="evidence" value="ECO:0007669"/>
    <property type="project" value="UniProtKB-KW"/>
</dbReference>
<dbReference type="GO" id="GO:0006979">
    <property type="term" value="P:response to oxidative stress"/>
    <property type="evidence" value="ECO:0007669"/>
    <property type="project" value="InterPro"/>
</dbReference>
<dbReference type="GO" id="GO:0004497">
    <property type="term" value="F:monooxygenase activity"/>
    <property type="evidence" value="ECO:0007669"/>
    <property type="project" value="InterPro"/>
</dbReference>
<dbReference type="HOGENOM" id="CLU_002329_1_0_1"/>
<dbReference type="GO" id="GO:0052878">
    <property type="term" value="F:linoleate 8R-lipoxygenase activity"/>
    <property type="evidence" value="ECO:0007669"/>
    <property type="project" value="UniProtKB-EC"/>
</dbReference>
<dbReference type="Gene3D" id="1.10.630.10">
    <property type="entry name" value="Cytochrome P450"/>
    <property type="match status" value="1"/>
</dbReference>
<dbReference type="GO" id="GO:0020037">
    <property type="term" value="F:heme binding"/>
    <property type="evidence" value="ECO:0007669"/>
    <property type="project" value="InterPro"/>
</dbReference>
<dbReference type="GO" id="GO:0016705">
    <property type="term" value="F:oxidoreductase activity, acting on paired donors, with incorporation or reduction of molecular oxygen"/>
    <property type="evidence" value="ECO:0007669"/>
    <property type="project" value="InterPro"/>
</dbReference>
<dbReference type="GO" id="GO:0004601">
    <property type="term" value="F:peroxidase activity"/>
    <property type="evidence" value="ECO:0007669"/>
    <property type="project" value="UniProtKB-KW"/>
</dbReference>
<dbReference type="InterPro" id="IPR001128">
    <property type="entry name" value="Cyt_P450"/>
</dbReference>
<dbReference type="GO" id="GO:0006631">
    <property type="term" value="P:fatty acid metabolic process"/>
    <property type="evidence" value="ECO:0007669"/>
    <property type="project" value="UniProtKB-ARBA"/>
</dbReference>
<evidence type="ECO:0000256" key="1">
    <source>
        <dbReference type="ARBA" id="ARBA00000699"/>
    </source>
</evidence>
<dbReference type="CDD" id="cd09817">
    <property type="entry name" value="linoleate_diol_synthase_like"/>
    <property type="match status" value="1"/>
</dbReference>
<dbReference type="STRING" id="1215338.A0A059JHM8"/>
<dbReference type="InterPro" id="IPR034812">
    <property type="entry name" value="Ppo-like_N"/>
</dbReference>
<proteinExistence type="predicted"/>
<dbReference type="PROSITE" id="PS00086">
    <property type="entry name" value="CYTOCHROME_P450"/>
    <property type="match status" value="1"/>
</dbReference>
<dbReference type="Proteomes" id="UP000024533">
    <property type="component" value="Unassembled WGS sequence"/>
</dbReference>
<keyword evidence="8" id="KW-0560">Oxidoreductase</keyword>
<keyword evidence="6 11" id="KW-0479">Metal-binding</keyword>
<evidence type="ECO:0000256" key="8">
    <source>
        <dbReference type="ARBA" id="ARBA00023002"/>
    </source>
</evidence>
<dbReference type="Pfam" id="PF03098">
    <property type="entry name" value="An_peroxidase"/>
    <property type="match status" value="2"/>
</dbReference>
<organism evidence="12 13">
    <name type="scientific">Trichophyton interdigitale (strain MR816)</name>
    <dbReference type="NCBI Taxonomy" id="1215338"/>
    <lineage>
        <taxon>Eukaryota</taxon>
        <taxon>Fungi</taxon>
        <taxon>Dikarya</taxon>
        <taxon>Ascomycota</taxon>
        <taxon>Pezizomycotina</taxon>
        <taxon>Eurotiomycetes</taxon>
        <taxon>Eurotiomycetidae</taxon>
        <taxon>Onygenales</taxon>
        <taxon>Arthrodermataceae</taxon>
        <taxon>Trichophyton</taxon>
    </lineage>
</organism>
<dbReference type="EMBL" id="AOKY01000081">
    <property type="protein sequence ID" value="KDB27163.1"/>
    <property type="molecule type" value="Genomic_DNA"/>
</dbReference>
<dbReference type="InterPro" id="IPR036396">
    <property type="entry name" value="Cyt_P450_sf"/>
</dbReference>
<keyword evidence="13" id="KW-1185">Reference proteome</keyword>
<keyword evidence="4" id="KW-0575">Peroxidase</keyword>
<evidence type="ECO:0000256" key="2">
    <source>
        <dbReference type="ARBA" id="ARBA00011881"/>
    </source>
</evidence>
<protein>
    <recommendedName>
        <fullName evidence="3">linoleate 8R-lipoxygenase</fullName>
        <ecNumber evidence="3">1.13.11.60</ecNumber>
    </recommendedName>
</protein>
<dbReference type="EC" id="1.13.11.60" evidence="3"/>
<dbReference type="PANTHER" id="PTHR11903">
    <property type="entry name" value="PROSTAGLANDIN G/H SYNTHASE"/>
    <property type="match status" value="1"/>
</dbReference>
<reference evidence="12 13" key="1">
    <citation type="submission" date="2014-02" db="EMBL/GenBank/DDBJ databases">
        <title>The Genome Sequence of Trichophyton interdigitale MR816.</title>
        <authorList>
            <consortium name="The Broad Institute Genomics Platform"/>
            <person name="Cuomo C.A."/>
            <person name="White T.C."/>
            <person name="Graser Y."/>
            <person name="Martinez-Rossi N."/>
            <person name="Heitman J."/>
            <person name="Young S.K."/>
            <person name="Zeng Q."/>
            <person name="Gargeya S."/>
            <person name="Abouelleil A."/>
            <person name="Alvarado L."/>
            <person name="Chapman S.B."/>
            <person name="Gainer-Dewar J."/>
            <person name="Goldberg J."/>
            <person name="Griggs A."/>
            <person name="Gujja S."/>
            <person name="Hansen M."/>
            <person name="Howarth C."/>
            <person name="Imamovic A."/>
            <person name="Larimer J."/>
            <person name="Martinez D."/>
            <person name="Murphy C."/>
            <person name="Pearson M.D."/>
            <person name="Persinoti G."/>
            <person name="Poon T."/>
            <person name="Priest M."/>
            <person name="Roberts A.D."/>
            <person name="Saif S."/>
            <person name="Shea T.D."/>
            <person name="Sykes S.N."/>
            <person name="Wortman J."/>
            <person name="Nusbaum C."/>
            <person name="Birren B."/>
        </authorList>
    </citation>
    <scope>NUCLEOTIDE SEQUENCE [LARGE SCALE GENOMIC DNA]</scope>
    <source>
        <strain evidence="12 13">MR816</strain>
    </source>
</reference>
<dbReference type="AlphaFoldDB" id="A0A059JHM8"/>
<comment type="caution">
    <text evidence="12">The sequence shown here is derived from an EMBL/GenBank/DDBJ whole genome shotgun (WGS) entry which is preliminary data.</text>
</comment>
<dbReference type="InterPro" id="IPR037120">
    <property type="entry name" value="Haem_peroxidase_sf_animal"/>
</dbReference>
<dbReference type="OMA" id="KIQWDGD"/>
<dbReference type="InterPro" id="IPR017972">
    <property type="entry name" value="Cyt_P450_CS"/>
</dbReference>
<evidence type="ECO:0000256" key="10">
    <source>
        <dbReference type="ARBA" id="ARBA00023235"/>
    </source>
</evidence>
<keyword evidence="9 11" id="KW-0408">Iron</keyword>
<dbReference type="Pfam" id="PF00067">
    <property type="entry name" value="p450"/>
    <property type="match status" value="1"/>
</dbReference>
<dbReference type="InterPro" id="IPR019791">
    <property type="entry name" value="Haem_peroxidase_animal"/>
</dbReference>
<sequence>MGDVGDLLTLREEIENGVSDVSRAISASLRPLPTASGDGTYLPTTHTTGILDDLAHMKLGDAGTLAEVAKVAATGQLIDDKRYIMERIIQLAASLPSTSKNGIALTEDLLSQLWNDLQHPPLTSVGPEYMYRTADGSYNNIFRPGVGAAGSRYAKTVQPKSVQPVNLPDPGVLFDSLMARERFEPHPSQISSMLFYLASIIIHDLFKTDPRNPTISKTSSYLDLSPLYGSNQAEQDSVRAFKDGRLKPDSFAERRIHGLPPGSGLLLVMFNRFHNYVVRNLAAINEGGRFSKPRDGDAKAFAKYDNDLFQTGRLITCGLYINCILKDYVRTILNINRIDSDWSLDPRAENAKMFLGSPIASATGNQVSVEFNLIYRWHACISERDVKWSENIFRKIFPGRNPETIPMEEFLRNLGKFTANLPDDPQERGLGHLKRGPDGLFNDDELVQMLTEGIEDCAGAFGAKGVPKLLRPVEILGIMQARSWNLATLNEFRKHFHLKPHETFEDINSDPYIADQLRHLYDHPDNVELYPGVVVEEVKEVMIPGSGLCPNFTISRAILSDAVALVRGDRFYTTDYTPKALTNWGLNECNYDLKVNKGHVFHKLIFRAFPHHFKRTSVYAHFPFVTPWENSKILSDLGIARKYSWDKPGRMSPAVMINSHSACRTILGNKRDFKVTWGETIEYLMKRDGCPFGKDFMLSGDRPANSVSRRIMHDALYIDRWREEVRAFYKDTTIKLLHRKAYKLAGTINQVDIVRDVINMAHVHFCAAVFSLPLKTEENPRGVYTEKELYDIMALVFMCIFCDIDPAKSFALHEAARENSQTLGRLVMTNVELIKRTGFLAPLIDRIDRHDTILADYGIHMIQRLLDTGLPSQDIVWSHLLPTAGGMVANQGQLSSQCLDYYLSKEGSVHLPEIRRLSKVDTPEADDILLRYVLEGCRMKSVVVLYRDVAVATEVQDGDMDILLKPGQRVACNLVTASMDPAVFPNPTKVDLTRSLGSYIHFGYGPHTCLGAEMCNLALTSMLKVFCQLEALRRTPGPQGQLKTAPGPAGLTLYMPEDQSRYSPFPVSMKIQWDGSLPPIKGEQTTKN</sequence>
<name>A0A059JHM8_TRIIM</name>
<dbReference type="PANTHER" id="PTHR11903:SF37">
    <property type="entry name" value="PSI-PRODUCING OXYGENASE A"/>
    <property type="match status" value="1"/>
</dbReference>
<keyword evidence="10" id="KW-0413">Isomerase</keyword>
<evidence type="ECO:0000256" key="5">
    <source>
        <dbReference type="ARBA" id="ARBA00022617"/>
    </source>
</evidence>
<dbReference type="SUPFAM" id="SSF48113">
    <property type="entry name" value="Heme-dependent peroxidases"/>
    <property type="match status" value="1"/>
</dbReference>
<dbReference type="GO" id="GO:0005506">
    <property type="term" value="F:iron ion binding"/>
    <property type="evidence" value="ECO:0007669"/>
    <property type="project" value="InterPro"/>
</dbReference>
<keyword evidence="7" id="KW-0223">Dioxygenase</keyword>
<evidence type="ECO:0000256" key="7">
    <source>
        <dbReference type="ARBA" id="ARBA00022964"/>
    </source>
</evidence>